<evidence type="ECO:0000313" key="5">
    <source>
        <dbReference type="Proteomes" id="UP000451471"/>
    </source>
</evidence>
<dbReference type="RefSeq" id="WP_158203142.1">
    <property type="nucleotide sequence ID" value="NZ_WSZK01000007.1"/>
</dbReference>
<dbReference type="EMBL" id="WSZK01000007">
    <property type="protein sequence ID" value="MWG33410.1"/>
    <property type="molecule type" value="Genomic_DNA"/>
</dbReference>
<dbReference type="Proteomes" id="UP000451471">
    <property type="component" value="Unassembled WGS sequence"/>
</dbReference>
<reference evidence="4 5" key="1">
    <citation type="submission" date="2019-12" db="EMBL/GenBank/DDBJ databases">
        <title>Halocatena pleomorpha gen. nov. sp. nov., an extremely halophilic archaeon of family Halobacteriaceae isolated from saltpan soil.</title>
        <authorList>
            <person name="Pal Y."/>
            <person name="Verma A."/>
            <person name="Krishnamurthi S."/>
            <person name="Kumar P."/>
        </authorList>
    </citation>
    <scope>NUCLEOTIDE SEQUENCE [LARGE SCALE GENOMIC DNA]</scope>
    <source>
        <strain evidence="4 5">JCM 16495</strain>
    </source>
</reference>
<gene>
    <name evidence="4" type="ORF">GQS65_02715</name>
</gene>
<dbReference type="SMART" id="SM00822">
    <property type="entry name" value="PKS_KR"/>
    <property type="match status" value="1"/>
</dbReference>
<dbReference type="InterPro" id="IPR002347">
    <property type="entry name" value="SDR_fam"/>
</dbReference>
<sequence length="254" mass="26221">MTDLTNEVAVVTGGASGIGRAIALTFADHGADVVVADITSEPREGGVPTHDRIEAETDSSARYVDCDVREVADLEAAVDAAEAFGGVSVMVNNAGLTRVESFLDVTESAYDRLMEVNAKGAFFGSQVAAKRMVDGDGGAIVNMSSDAGLQGTTNSTVYGMSKGAVRTLTYSLAVQLGPSGVRANVIHPGPVRTALQSEDLGGMYDLDEHGERVPLGRVATPEDVARAALFLADPAASFVNGESLIVDGGAFRTP</sequence>
<name>A0A6B0GFX1_9EURY</name>
<feature type="domain" description="Ketoreductase" evidence="3">
    <location>
        <begin position="7"/>
        <end position="194"/>
    </location>
</feature>
<dbReference type="EC" id="1.1.1.47" evidence="4"/>
<evidence type="ECO:0000313" key="4">
    <source>
        <dbReference type="EMBL" id="MWG33410.1"/>
    </source>
</evidence>
<keyword evidence="2 4" id="KW-0560">Oxidoreductase</keyword>
<dbReference type="PRINTS" id="PR00080">
    <property type="entry name" value="SDRFAMILY"/>
</dbReference>
<dbReference type="NCBIfam" id="NF005559">
    <property type="entry name" value="PRK07231.1"/>
    <property type="match status" value="1"/>
</dbReference>
<dbReference type="InterPro" id="IPR020904">
    <property type="entry name" value="Sc_DH/Rdtase_CS"/>
</dbReference>
<dbReference type="GO" id="GO:0047936">
    <property type="term" value="F:glucose 1-dehydrogenase [NAD(P)+] activity"/>
    <property type="evidence" value="ECO:0007669"/>
    <property type="project" value="UniProtKB-EC"/>
</dbReference>
<dbReference type="PRINTS" id="PR00081">
    <property type="entry name" value="GDHRDH"/>
</dbReference>
<evidence type="ECO:0000256" key="1">
    <source>
        <dbReference type="ARBA" id="ARBA00006484"/>
    </source>
</evidence>
<evidence type="ECO:0000256" key="2">
    <source>
        <dbReference type="ARBA" id="ARBA00023002"/>
    </source>
</evidence>
<evidence type="ECO:0000259" key="3">
    <source>
        <dbReference type="SMART" id="SM00822"/>
    </source>
</evidence>
<dbReference type="Pfam" id="PF13561">
    <property type="entry name" value="adh_short_C2"/>
    <property type="match status" value="1"/>
</dbReference>
<comment type="similarity">
    <text evidence="1">Belongs to the short-chain dehydrogenases/reductases (SDR) family.</text>
</comment>
<comment type="caution">
    <text evidence="4">The sequence shown here is derived from an EMBL/GenBank/DDBJ whole genome shotgun (WGS) entry which is preliminary data.</text>
</comment>
<organism evidence="4 5">
    <name type="scientific">Halomarina oriensis</name>
    <dbReference type="NCBI Taxonomy" id="671145"/>
    <lineage>
        <taxon>Archaea</taxon>
        <taxon>Methanobacteriati</taxon>
        <taxon>Methanobacteriota</taxon>
        <taxon>Stenosarchaea group</taxon>
        <taxon>Halobacteria</taxon>
        <taxon>Halobacteriales</taxon>
        <taxon>Natronomonadaceae</taxon>
        <taxon>Halomarina</taxon>
    </lineage>
</organism>
<dbReference type="OrthoDB" id="24596at2157"/>
<proteinExistence type="inferred from homology"/>
<accession>A0A6B0GFX1</accession>
<dbReference type="PROSITE" id="PS00061">
    <property type="entry name" value="ADH_SHORT"/>
    <property type="match status" value="1"/>
</dbReference>
<dbReference type="Gene3D" id="3.40.50.720">
    <property type="entry name" value="NAD(P)-binding Rossmann-like Domain"/>
    <property type="match status" value="1"/>
</dbReference>
<dbReference type="AlphaFoldDB" id="A0A6B0GFX1"/>
<keyword evidence="5" id="KW-1185">Reference proteome</keyword>
<dbReference type="InterPro" id="IPR036291">
    <property type="entry name" value="NAD(P)-bd_dom_sf"/>
</dbReference>
<dbReference type="PANTHER" id="PTHR43639:SF1">
    <property type="entry name" value="SHORT-CHAIN DEHYDROGENASE_REDUCTASE FAMILY PROTEIN"/>
    <property type="match status" value="1"/>
</dbReference>
<dbReference type="FunFam" id="3.40.50.720:FF:000084">
    <property type="entry name" value="Short-chain dehydrogenase reductase"/>
    <property type="match status" value="1"/>
</dbReference>
<dbReference type="PANTHER" id="PTHR43639">
    <property type="entry name" value="OXIDOREDUCTASE, SHORT-CHAIN DEHYDROGENASE/REDUCTASE FAMILY (AFU_ORTHOLOGUE AFUA_5G02870)"/>
    <property type="match status" value="1"/>
</dbReference>
<protein>
    <submittedName>
        <fullName evidence="4">Glucose 1-dehydrogenase</fullName>
        <ecNumber evidence="4">1.1.1.47</ecNumber>
    </submittedName>
</protein>
<dbReference type="CDD" id="cd05233">
    <property type="entry name" value="SDR_c"/>
    <property type="match status" value="1"/>
</dbReference>
<dbReference type="InterPro" id="IPR057326">
    <property type="entry name" value="KR_dom"/>
</dbReference>
<dbReference type="SUPFAM" id="SSF51735">
    <property type="entry name" value="NAD(P)-binding Rossmann-fold domains"/>
    <property type="match status" value="1"/>
</dbReference>